<evidence type="ECO:0000256" key="4">
    <source>
        <dbReference type="ARBA" id="ARBA00023004"/>
    </source>
</evidence>
<feature type="domain" description="Aconitase/3-isopropylmalate dehydratase large subunit alpha/beta/alpha" evidence="6">
    <location>
        <begin position="36"/>
        <end position="464"/>
    </location>
</feature>
<gene>
    <name evidence="7" type="ORF">H9X91_05480</name>
</gene>
<reference evidence="7 8" key="1">
    <citation type="journal article" date="2021" name="Sci. Rep.">
        <title>The distribution of antibiotic resistance genes in chicken gut microbiota commensals.</title>
        <authorList>
            <person name="Juricova H."/>
            <person name="Matiasovicova J."/>
            <person name="Kubasova T."/>
            <person name="Cejkova D."/>
            <person name="Rychlik I."/>
        </authorList>
    </citation>
    <scope>NUCLEOTIDE SEQUENCE [LARGE SCALE GENOMIC DNA]</scope>
    <source>
        <strain evidence="7 8">An411</strain>
    </source>
</reference>
<dbReference type="Proteomes" id="UP000719500">
    <property type="component" value="Unassembled WGS sequence"/>
</dbReference>
<dbReference type="InterPro" id="IPR015932">
    <property type="entry name" value="Aconitase_dom2"/>
</dbReference>
<evidence type="ECO:0000256" key="5">
    <source>
        <dbReference type="ARBA" id="ARBA00023014"/>
    </source>
</evidence>
<evidence type="ECO:0000256" key="1">
    <source>
        <dbReference type="ARBA" id="ARBA00001966"/>
    </source>
</evidence>
<dbReference type="RefSeq" id="WP_204803362.1">
    <property type="nucleotide sequence ID" value="NZ_JACSNX010000005.1"/>
</dbReference>
<dbReference type="Gene3D" id="3.40.1060.10">
    <property type="entry name" value="Aconitase, Domain 2"/>
    <property type="match status" value="1"/>
</dbReference>
<dbReference type="SUPFAM" id="SSF53732">
    <property type="entry name" value="Aconitase iron-sulfur domain"/>
    <property type="match status" value="1"/>
</dbReference>
<dbReference type="InterPro" id="IPR015928">
    <property type="entry name" value="Aconitase/3IPM_dehydase_swvl"/>
</dbReference>
<evidence type="ECO:0000259" key="6">
    <source>
        <dbReference type="Pfam" id="PF00330"/>
    </source>
</evidence>
<dbReference type="NCBIfam" id="NF008503">
    <property type="entry name" value="PRK11413.1"/>
    <property type="match status" value="1"/>
</dbReference>
<dbReference type="InterPro" id="IPR001030">
    <property type="entry name" value="Acoase/IPM_deHydtase_lsu_aba"/>
</dbReference>
<evidence type="ECO:0000313" key="8">
    <source>
        <dbReference type="Proteomes" id="UP000719500"/>
    </source>
</evidence>
<dbReference type="Gene3D" id="3.30.499.10">
    <property type="entry name" value="Aconitase, domain 3"/>
    <property type="match status" value="2"/>
</dbReference>
<dbReference type="EMBL" id="JACSNX010000005">
    <property type="protein sequence ID" value="MBM6850888.1"/>
    <property type="molecule type" value="Genomic_DNA"/>
</dbReference>
<comment type="cofactor">
    <cofactor evidence="1">
        <name>[4Fe-4S] cluster</name>
        <dbReference type="ChEBI" id="CHEBI:49883"/>
    </cofactor>
</comment>
<name>A0ABS2FTX2_9FIRM</name>
<dbReference type="PANTHER" id="PTHR43160">
    <property type="entry name" value="ACONITATE HYDRATASE B"/>
    <property type="match status" value="1"/>
</dbReference>
<evidence type="ECO:0000256" key="3">
    <source>
        <dbReference type="ARBA" id="ARBA00022723"/>
    </source>
</evidence>
<dbReference type="PRINTS" id="PR00415">
    <property type="entry name" value="ACONITASE"/>
</dbReference>
<accession>A0ABS2FTX2</accession>
<comment type="caution">
    <text evidence="7">The sequence shown here is derived from an EMBL/GenBank/DDBJ whole genome shotgun (WGS) entry which is preliminary data.</text>
</comment>
<dbReference type="InterPro" id="IPR036008">
    <property type="entry name" value="Aconitase_4Fe-4S_dom"/>
</dbReference>
<protein>
    <submittedName>
        <fullName evidence="7">Hydratase</fullName>
    </submittedName>
</protein>
<organism evidence="7 8">
    <name type="scientific">Oscillibacter valericigenes</name>
    <dbReference type="NCBI Taxonomy" id="351091"/>
    <lineage>
        <taxon>Bacteria</taxon>
        <taxon>Bacillati</taxon>
        <taxon>Bacillota</taxon>
        <taxon>Clostridia</taxon>
        <taxon>Eubacteriales</taxon>
        <taxon>Oscillospiraceae</taxon>
        <taxon>Oscillibacter</taxon>
    </lineage>
</organism>
<evidence type="ECO:0000256" key="2">
    <source>
        <dbReference type="ARBA" id="ARBA00007185"/>
    </source>
</evidence>
<dbReference type="Gene3D" id="3.20.19.10">
    <property type="entry name" value="Aconitase, domain 4"/>
    <property type="match status" value="1"/>
</dbReference>
<sequence length="746" mass="80202">MITLHDNGVFLTGGIPQADAGISPEEGRKRTMAWSILQAHNTSGDPAHLQIRFDAMVSHDITYVGIIQQARASGMKEFPIPYALTNCHNSLCAVGGTINEDDHVFGLSAAKKYGGIYVPANQSVIHSYAREQMARGGAMILGSDSHTRYGALGTMAVGEGGPELAKQLLKNTWDISYPKVVLVYLTGAPRRGVGPHDVAIALVKATFASGFVNNCVLEFCGPGIASLPIDYRNGIDVMTTETTCLSSIWETDGVTKDFYQAHQRPEDYRELHPADGAYYDKYIEIDLSKVEPMIALPFHPSNAWTIHEFLENAADILAAVEADAQKRYPKAHVKLADKIHDGGVWADQGVIAGCAGGLFDNITEAADILRGGSTGNGAFTLDVYPTSVPVSLELTKIGATADLLATGAIIKPSFCGPCFGAGDVPANNGLSLRHTTRNFPNREGSKPAEGQFAGVCLMDARSIAATALNGGRITAATDIDYTPVHRDYHFDKGVYDRRLYYGFGKADPSVELVMGPNITDWPKMQPLAENLLVELAAVLHDPVTTTDELIPSGETSSYRSNPLRLAEFTLSRREPAYVGRAKAVAAIEAERLAGNAPDKLTTILDKVGDGKALAQNTQFGSCVFANKPGDGSAREQAASCQKVLGGFANICYEFATKRYRSNCINWGILPFTLDAGTSFDYAPGDCVFVPGIRSAIETGVEDISAKVIRADGSVEDLMLHVKGLTDDEKEIILDGCLMNYYAKRSN</sequence>
<dbReference type="Pfam" id="PF00330">
    <property type="entry name" value="Aconitase"/>
    <property type="match status" value="1"/>
</dbReference>
<evidence type="ECO:0000313" key="7">
    <source>
        <dbReference type="EMBL" id="MBM6850888.1"/>
    </source>
</evidence>
<keyword evidence="3" id="KW-0479">Metal-binding</keyword>
<dbReference type="SUPFAM" id="SSF52016">
    <property type="entry name" value="LeuD/IlvD-like"/>
    <property type="match status" value="1"/>
</dbReference>
<dbReference type="PANTHER" id="PTHR43160:SF3">
    <property type="entry name" value="ACONITATE HYDRATASE, MITOCHONDRIAL"/>
    <property type="match status" value="1"/>
</dbReference>
<keyword evidence="5" id="KW-0411">Iron-sulfur</keyword>
<keyword evidence="4" id="KW-0408">Iron</keyword>
<dbReference type="InterPro" id="IPR015931">
    <property type="entry name" value="Acnase/IPM_dHydase_lsu_aba_1/3"/>
</dbReference>
<comment type="similarity">
    <text evidence="2">Belongs to the aconitase/IPM isomerase family.</text>
</comment>
<keyword evidence="8" id="KW-1185">Reference proteome</keyword>
<dbReference type="InterPro" id="IPR050926">
    <property type="entry name" value="Aconitase/IPM_isomerase"/>
</dbReference>
<proteinExistence type="inferred from homology"/>